<dbReference type="Pfam" id="PF03994">
    <property type="entry name" value="DUF350"/>
    <property type="match status" value="1"/>
</dbReference>
<keyword evidence="6 7" id="KW-0472">Membrane</keyword>
<protein>
    <submittedName>
        <fullName evidence="8">DUF350 domain-containing protein</fullName>
    </submittedName>
</protein>
<evidence type="ECO:0000313" key="8">
    <source>
        <dbReference type="EMBL" id="QJR35738.1"/>
    </source>
</evidence>
<evidence type="ECO:0000256" key="3">
    <source>
        <dbReference type="ARBA" id="ARBA00022475"/>
    </source>
</evidence>
<sequence>MQWSIVGLNILYATLGVVLMFAAYRIIDALTPQVDFAEELKKGNVAVGLFVAAIFISVAIVVGGALN</sequence>
<keyword evidence="9" id="KW-1185">Reference proteome</keyword>
<evidence type="ECO:0000256" key="7">
    <source>
        <dbReference type="SAM" id="Phobius"/>
    </source>
</evidence>
<evidence type="ECO:0000256" key="1">
    <source>
        <dbReference type="ARBA" id="ARBA00004651"/>
    </source>
</evidence>
<feature type="transmembrane region" description="Helical" evidence="7">
    <location>
        <begin position="6"/>
        <end position="24"/>
    </location>
</feature>
<keyword evidence="4 7" id="KW-0812">Transmembrane</keyword>
<dbReference type="AlphaFoldDB" id="A0A6M4IP73"/>
<dbReference type="KEGG" id="ggr:HKW67_09550"/>
<dbReference type="RefSeq" id="WP_171225169.1">
    <property type="nucleotide sequence ID" value="NZ_CP053085.1"/>
</dbReference>
<comment type="subcellular location">
    <subcellularLocation>
        <location evidence="1">Cell membrane</location>
        <topology evidence="1">Multi-pass membrane protein</topology>
    </subcellularLocation>
</comment>
<dbReference type="EMBL" id="CP053085">
    <property type="protein sequence ID" value="QJR35738.1"/>
    <property type="molecule type" value="Genomic_DNA"/>
</dbReference>
<dbReference type="Proteomes" id="UP000500938">
    <property type="component" value="Chromosome"/>
</dbReference>
<organism evidence="8 9">
    <name type="scientific">Gemmatimonas groenlandica</name>
    <dbReference type="NCBI Taxonomy" id="2732249"/>
    <lineage>
        <taxon>Bacteria</taxon>
        <taxon>Pseudomonadati</taxon>
        <taxon>Gemmatimonadota</taxon>
        <taxon>Gemmatimonadia</taxon>
        <taxon>Gemmatimonadales</taxon>
        <taxon>Gemmatimonadaceae</taxon>
        <taxon>Gemmatimonas</taxon>
    </lineage>
</organism>
<evidence type="ECO:0000313" key="9">
    <source>
        <dbReference type="Proteomes" id="UP000500938"/>
    </source>
</evidence>
<keyword evidence="3" id="KW-1003">Cell membrane</keyword>
<comment type="similarity">
    <text evidence="2">Belongs to the UPF0719 family.</text>
</comment>
<evidence type="ECO:0000256" key="4">
    <source>
        <dbReference type="ARBA" id="ARBA00022692"/>
    </source>
</evidence>
<evidence type="ECO:0000256" key="5">
    <source>
        <dbReference type="ARBA" id="ARBA00022989"/>
    </source>
</evidence>
<evidence type="ECO:0000256" key="6">
    <source>
        <dbReference type="ARBA" id="ARBA00023136"/>
    </source>
</evidence>
<gene>
    <name evidence="8" type="ORF">HKW67_09550</name>
</gene>
<feature type="transmembrane region" description="Helical" evidence="7">
    <location>
        <begin position="45"/>
        <end position="66"/>
    </location>
</feature>
<name>A0A6M4IP73_9BACT</name>
<reference evidence="8 9" key="1">
    <citation type="submission" date="2020-05" db="EMBL/GenBank/DDBJ databases">
        <title>Complete genome sequence of Gemmatimonas greenlandica TET16.</title>
        <authorList>
            <person name="Zeng Y."/>
        </authorList>
    </citation>
    <scope>NUCLEOTIDE SEQUENCE [LARGE SCALE GENOMIC DNA]</scope>
    <source>
        <strain evidence="8 9">TET16</strain>
    </source>
</reference>
<dbReference type="InterPro" id="IPR007140">
    <property type="entry name" value="DUF350"/>
</dbReference>
<dbReference type="GO" id="GO:0005886">
    <property type="term" value="C:plasma membrane"/>
    <property type="evidence" value="ECO:0007669"/>
    <property type="project" value="UniProtKB-SubCell"/>
</dbReference>
<keyword evidence="5 7" id="KW-1133">Transmembrane helix</keyword>
<accession>A0A6M4IP73</accession>
<evidence type="ECO:0000256" key="2">
    <source>
        <dbReference type="ARBA" id="ARBA00005779"/>
    </source>
</evidence>
<proteinExistence type="inferred from homology"/>